<dbReference type="InterPro" id="IPR029058">
    <property type="entry name" value="AB_hydrolase_fold"/>
</dbReference>
<feature type="transmembrane region" description="Helical" evidence="4">
    <location>
        <begin position="94"/>
        <end position="118"/>
    </location>
</feature>
<dbReference type="EMBL" id="CP009438">
    <property type="protein sequence ID" value="AIS02340.1"/>
    <property type="molecule type" value="Genomic_DNA"/>
</dbReference>
<organism evidence="5 6">
    <name type="scientific">Streptomyces glaucescens</name>
    <dbReference type="NCBI Taxonomy" id="1907"/>
    <lineage>
        <taxon>Bacteria</taxon>
        <taxon>Bacillati</taxon>
        <taxon>Actinomycetota</taxon>
        <taxon>Actinomycetes</taxon>
        <taxon>Kitasatosporales</taxon>
        <taxon>Streptomycetaceae</taxon>
        <taxon>Streptomyces</taxon>
    </lineage>
</organism>
<keyword evidence="1 5" id="KW-0378">Hydrolase</keyword>
<proteinExistence type="predicted"/>
<keyword evidence="4" id="KW-0472">Membrane</keyword>
<dbReference type="eggNOG" id="COG4188">
    <property type="taxonomic scope" value="Bacteria"/>
</dbReference>
<keyword evidence="4" id="KW-0812">Transmembrane</keyword>
<sequence length="484" mass="51519">MTEIIAGLYMSPVEFLALLGAVVLVVTRWLPPALRPHVTIAAGTVFLLSGVVLSVLGIRWQMLPVLAGGAIASPFALSPLLRRRTSRPARRARWWLALPASVTCAGLIATGPVAAWAFPVPEFPEPSGDFAVGTRVVQWTDPRRPETFTTDPRDRRTVLVQLWYPARKDPAVTQRAQYLGRTEHEASIVSAALARQAGLPGFLVDGVPRARTQSVFNAPVAGGGGRFPVVLFSPGSGGVRTQNTAWAEELASHGYVVAALDHPYDSAAVVLAGGRTVHAEIASTGDRDKDAVLSAGWTAVRAADLGFVLTQLDRLGRGEIAGPLTGRLDTSRVAVTGHSMGGAAALQAARQDQRFDAVIDLDGYPHGPTSPSLHQPTLALTQAITPETDSRYIPRLTEALKRNTATSYRLTIPGTAHLSFMDGPLYLPPVPSMVGSLGRTESLHVVAATTLVFLDTTLRHEPGDLAGVLSAYGNLSVYRPDNSR</sequence>
<dbReference type="KEGG" id="sgu:SGLAU_32030"/>
<evidence type="ECO:0000313" key="6">
    <source>
        <dbReference type="Proteomes" id="UP000029482"/>
    </source>
</evidence>
<keyword evidence="3" id="KW-0443">Lipid metabolism</keyword>
<reference evidence="6" key="1">
    <citation type="journal article" date="2015" name="J. Biotechnol.">
        <title>Complete genome sequence of the actinobacterium Streptomyces glaucescens GLA.O (DSM 40922) consisting of a linear chromosome and one linear plasmid.</title>
        <authorList>
            <person name="Ortseifen V."/>
            <person name="Winkler A."/>
            <person name="Albersmeier A."/>
            <person name="Wendler S."/>
            <person name="Puhler A."/>
            <person name="Kalinowski J."/>
            <person name="Ruckert C."/>
        </authorList>
    </citation>
    <scope>NUCLEOTIDE SEQUENCE [LARGE SCALE GENOMIC DNA]</scope>
    <source>
        <strain evidence="6">DSM 40922 / GLA O</strain>
    </source>
</reference>
<dbReference type="Pfam" id="PF03403">
    <property type="entry name" value="PAF-AH_p_II"/>
    <property type="match status" value="2"/>
</dbReference>
<name>A0A089XM93_STRGA</name>
<protein>
    <submittedName>
        <fullName evidence="5">Platelet-activating factor acetylhydrolase plasma/intracellular isoform II</fullName>
    </submittedName>
</protein>
<evidence type="ECO:0000256" key="3">
    <source>
        <dbReference type="ARBA" id="ARBA00023098"/>
    </source>
</evidence>
<evidence type="ECO:0000256" key="1">
    <source>
        <dbReference type="ARBA" id="ARBA00022801"/>
    </source>
</evidence>
<keyword evidence="4" id="KW-1133">Transmembrane helix</keyword>
<dbReference type="AlphaFoldDB" id="A0A089XM93"/>
<dbReference type="GO" id="GO:0003847">
    <property type="term" value="F:1-alkyl-2-acetylglycerophosphocholine esterase activity"/>
    <property type="evidence" value="ECO:0007669"/>
    <property type="project" value="TreeGrafter"/>
</dbReference>
<keyword evidence="2" id="KW-0442">Lipid degradation</keyword>
<gene>
    <name evidence="5" type="ORF">SGLAU_32030</name>
</gene>
<dbReference type="HOGENOM" id="CLU_026278_2_0_11"/>
<feature type="transmembrane region" description="Helical" evidence="4">
    <location>
        <begin position="62"/>
        <end position="82"/>
    </location>
</feature>
<dbReference type="STRING" id="1907.SGLAU_32030"/>
<evidence type="ECO:0000313" key="5">
    <source>
        <dbReference type="EMBL" id="AIS02340.1"/>
    </source>
</evidence>
<accession>A0A089XM93</accession>
<evidence type="ECO:0000256" key="2">
    <source>
        <dbReference type="ARBA" id="ARBA00022963"/>
    </source>
</evidence>
<dbReference type="PANTHER" id="PTHR10272:SF0">
    <property type="entry name" value="PLATELET-ACTIVATING FACTOR ACETYLHYDROLASE"/>
    <property type="match status" value="1"/>
</dbReference>
<evidence type="ECO:0000256" key="4">
    <source>
        <dbReference type="SAM" id="Phobius"/>
    </source>
</evidence>
<dbReference type="PANTHER" id="PTHR10272">
    <property type="entry name" value="PLATELET-ACTIVATING FACTOR ACETYLHYDROLASE"/>
    <property type="match status" value="1"/>
</dbReference>
<dbReference type="Gene3D" id="3.40.50.1820">
    <property type="entry name" value="alpha/beta hydrolase"/>
    <property type="match status" value="1"/>
</dbReference>
<dbReference type="GO" id="GO:0016042">
    <property type="term" value="P:lipid catabolic process"/>
    <property type="evidence" value="ECO:0007669"/>
    <property type="project" value="UniProtKB-KW"/>
</dbReference>
<feature type="transmembrane region" description="Helical" evidence="4">
    <location>
        <begin position="38"/>
        <end position="56"/>
    </location>
</feature>
<dbReference type="Proteomes" id="UP000029482">
    <property type="component" value="Chromosome"/>
</dbReference>
<feature type="transmembrane region" description="Helical" evidence="4">
    <location>
        <begin position="6"/>
        <end position="26"/>
    </location>
</feature>
<dbReference type="SUPFAM" id="SSF53474">
    <property type="entry name" value="alpha/beta-Hydrolases"/>
    <property type="match status" value="1"/>
</dbReference>
<keyword evidence="6" id="KW-1185">Reference proteome</keyword>